<keyword evidence="1" id="KW-1133">Transmembrane helix</keyword>
<proteinExistence type="predicted"/>
<evidence type="ECO:0000256" key="1">
    <source>
        <dbReference type="SAM" id="Phobius"/>
    </source>
</evidence>
<dbReference type="EMBL" id="CP000806">
    <property type="protein sequence ID" value="ACB50802.1"/>
    <property type="molecule type" value="Genomic_DNA"/>
</dbReference>
<dbReference type="Proteomes" id="UP000001203">
    <property type="component" value="Chromosome circular"/>
</dbReference>
<reference evidence="2 3" key="1">
    <citation type="journal article" date="2008" name="Proc. Natl. Acad. Sci. U.S.A.">
        <title>The genome of Cyanothece 51142, a unicellular diazotrophic cyanobacterium important in the marine nitrogen cycle.</title>
        <authorList>
            <person name="Welsh E.A."/>
            <person name="Liberton M."/>
            <person name="Stoeckel J."/>
            <person name="Loh T."/>
            <person name="Elvitigala T."/>
            <person name="Wang C."/>
            <person name="Wollam A."/>
            <person name="Fulton R.S."/>
            <person name="Clifton S.W."/>
            <person name="Jacobs J.M."/>
            <person name="Aurora R."/>
            <person name="Ghosh B.K."/>
            <person name="Sherman L.A."/>
            <person name="Smith R.D."/>
            <person name="Wilson R.K."/>
            <person name="Pakrasi H.B."/>
        </authorList>
    </citation>
    <scope>NUCLEOTIDE SEQUENCE [LARGE SCALE GENOMIC DNA]</scope>
    <source>
        <strain evidence="3">ATCC 51142 / BH68</strain>
    </source>
</reference>
<dbReference type="KEGG" id="cyt:cce_1452"/>
<organism evidence="2 3">
    <name type="scientific">Crocosphaera subtropica (strain ATCC 51142 / BH68)</name>
    <name type="common">Cyanothece sp. (strain ATCC 51142)</name>
    <dbReference type="NCBI Taxonomy" id="43989"/>
    <lineage>
        <taxon>Bacteria</taxon>
        <taxon>Bacillati</taxon>
        <taxon>Cyanobacteriota</taxon>
        <taxon>Cyanophyceae</taxon>
        <taxon>Oscillatoriophycideae</taxon>
        <taxon>Chroococcales</taxon>
        <taxon>Aphanothecaceae</taxon>
        <taxon>Crocosphaera</taxon>
        <taxon>Crocosphaera subtropica</taxon>
    </lineage>
</organism>
<protein>
    <submittedName>
        <fullName evidence="2">Uncharacterized protein</fullName>
    </submittedName>
</protein>
<feature type="transmembrane region" description="Helical" evidence="1">
    <location>
        <begin position="12"/>
        <end position="29"/>
    </location>
</feature>
<evidence type="ECO:0000313" key="3">
    <source>
        <dbReference type="Proteomes" id="UP000001203"/>
    </source>
</evidence>
<dbReference type="HOGENOM" id="CLU_3232482_0_0_3"/>
<keyword evidence="1" id="KW-0472">Membrane</keyword>
<keyword evidence="1" id="KW-0812">Transmembrane</keyword>
<dbReference type="AlphaFoldDB" id="B1WX58"/>
<sequence>MHNYSRRAFFNLILQLFLPTYLISDYYILKNKIFGKIKKKNVQ</sequence>
<keyword evidence="3" id="KW-1185">Reference proteome</keyword>
<evidence type="ECO:0000313" key="2">
    <source>
        <dbReference type="EMBL" id="ACB50802.1"/>
    </source>
</evidence>
<accession>B1WX58</accession>
<gene>
    <name evidence="2" type="ordered locus">cce_1452</name>
</gene>
<name>B1WX58_CROS5</name>